<evidence type="ECO:0000313" key="15">
    <source>
        <dbReference type="Ensembl" id="ENSPFOP00000014658.1"/>
    </source>
</evidence>
<accession>A0A087Y9F5</accession>
<dbReference type="AlphaFoldDB" id="A0A087Y9F5"/>
<evidence type="ECO:0000256" key="1">
    <source>
        <dbReference type="ARBA" id="ARBA00004402"/>
    </source>
</evidence>
<evidence type="ECO:0000256" key="9">
    <source>
        <dbReference type="ARBA" id="ARBA00023136"/>
    </source>
</evidence>
<evidence type="ECO:0000256" key="2">
    <source>
        <dbReference type="ARBA" id="ARBA00004531"/>
    </source>
</evidence>
<dbReference type="Proteomes" id="UP000028760">
    <property type="component" value="Unassembled WGS sequence"/>
</dbReference>
<evidence type="ECO:0000256" key="6">
    <source>
        <dbReference type="ARBA" id="ARBA00022692"/>
    </source>
</evidence>
<keyword evidence="10" id="KW-0564">Palmitate</keyword>
<reference evidence="16" key="1">
    <citation type="submission" date="2013-10" db="EMBL/GenBank/DDBJ databases">
        <authorList>
            <person name="Schartl M."/>
            <person name="Warren W."/>
        </authorList>
    </citation>
    <scope>NUCLEOTIDE SEQUENCE [LARGE SCALE GENOMIC DNA]</scope>
    <source>
        <strain evidence="16">female</strain>
    </source>
</reference>
<reference evidence="15" key="2">
    <citation type="submission" date="2025-08" db="UniProtKB">
        <authorList>
            <consortium name="Ensembl"/>
        </authorList>
    </citation>
    <scope>IDENTIFICATION</scope>
</reference>
<keyword evidence="9 14" id="KW-0472">Membrane</keyword>
<keyword evidence="13" id="KW-0449">Lipoprotein</keyword>
<evidence type="ECO:0000256" key="7">
    <source>
        <dbReference type="ARBA" id="ARBA00022870"/>
    </source>
</evidence>
<evidence type="ECO:0000256" key="11">
    <source>
        <dbReference type="ARBA" id="ARBA00023157"/>
    </source>
</evidence>
<keyword evidence="7" id="KW-1043">Host membrane</keyword>
<proteinExistence type="predicted"/>
<keyword evidence="12" id="KW-0325">Glycoprotein</keyword>
<evidence type="ECO:0000256" key="12">
    <source>
        <dbReference type="ARBA" id="ARBA00023180"/>
    </source>
</evidence>
<evidence type="ECO:0000256" key="10">
    <source>
        <dbReference type="ARBA" id="ARBA00023139"/>
    </source>
</evidence>
<name>A0A087Y9F5_POEFO</name>
<keyword evidence="4" id="KW-1032">Host cell membrane</keyword>
<dbReference type="PANTHER" id="PTHR10424">
    <property type="entry name" value="VIRAL ENVELOPE PROTEIN"/>
    <property type="match status" value="1"/>
</dbReference>
<keyword evidence="16" id="KW-1185">Reference proteome</keyword>
<keyword evidence="8 14" id="KW-1133">Transmembrane helix</keyword>
<dbReference type="PANTHER" id="PTHR10424:SF81">
    <property type="entry name" value="ERVV2 PROTEIN"/>
    <property type="match status" value="1"/>
</dbReference>
<dbReference type="SUPFAM" id="SSF58069">
    <property type="entry name" value="Virus ectodomain"/>
    <property type="match status" value="1"/>
</dbReference>
<keyword evidence="11" id="KW-1015">Disulfide bond</keyword>
<evidence type="ECO:0000256" key="5">
    <source>
        <dbReference type="ARBA" id="ARBA00022581"/>
    </source>
</evidence>
<dbReference type="GeneTree" id="ENSGT00940000170187"/>
<evidence type="ECO:0000256" key="8">
    <source>
        <dbReference type="ARBA" id="ARBA00022989"/>
    </source>
</evidence>
<evidence type="ECO:0000256" key="4">
    <source>
        <dbReference type="ARBA" id="ARBA00022511"/>
    </source>
</evidence>
<dbReference type="Gene3D" id="1.10.287.210">
    <property type="match status" value="1"/>
</dbReference>
<organism evidence="15 16">
    <name type="scientific">Poecilia formosa</name>
    <name type="common">Amazon molly</name>
    <name type="synonym">Limia formosa</name>
    <dbReference type="NCBI Taxonomy" id="48698"/>
    <lineage>
        <taxon>Eukaryota</taxon>
        <taxon>Metazoa</taxon>
        <taxon>Chordata</taxon>
        <taxon>Craniata</taxon>
        <taxon>Vertebrata</taxon>
        <taxon>Euteleostomi</taxon>
        <taxon>Actinopterygii</taxon>
        <taxon>Neopterygii</taxon>
        <taxon>Teleostei</taxon>
        <taxon>Neoteleostei</taxon>
        <taxon>Acanthomorphata</taxon>
        <taxon>Ovalentaria</taxon>
        <taxon>Atherinomorphae</taxon>
        <taxon>Cyprinodontiformes</taxon>
        <taxon>Poeciliidae</taxon>
        <taxon>Poeciliinae</taxon>
        <taxon>Poecilia</taxon>
    </lineage>
</organism>
<dbReference type="Pfam" id="PF00429">
    <property type="entry name" value="TLV_coat"/>
    <property type="match status" value="1"/>
</dbReference>
<protein>
    <submittedName>
        <fullName evidence="15">Uncharacterized protein</fullName>
    </submittedName>
</protein>
<keyword evidence="6 14" id="KW-0812">Transmembrane</keyword>
<keyword evidence="5" id="KW-0945">Host-virus interaction</keyword>
<reference evidence="15" key="3">
    <citation type="submission" date="2025-09" db="UniProtKB">
        <authorList>
            <consortium name="Ensembl"/>
        </authorList>
    </citation>
    <scope>IDENTIFICATION</scope>
</reference>
<evidence type="ECO:0000256" key="14">
    <source>
        <dbReference type="SAM" id="Phobius"/>
    </source>
</evidence>
<sequence>WYFLFRNVAYVALPRNWGGLCALVLMNASWKAQHAPFSRSKWAVMPEVKRWGGHTTNIGVLWEFRIWGGGEKFMQSLFPWVGLAEIRDHIESNRYALLRLLNSIHQLANGTVRELTELRNVVLQNRVVLDFLIASHGGFCKIIGSTCCTFVPDETETGGTISDALRELEELKNYADSGTHGSYSFNFLTWLTSVTWWNLLLRIGTPILGFLILFCLFKSCIIPCLRSMVLKTFSTAVISYQLMKTTSDTHEDDLFHMDEDALKINKQIKS</sequence>
<dbReference type="Ensembl" id="ENSPFOT00000014680.1">
    <property type="protein sequence ID" value="ENSPFOP00000014658.1"/>
    <property type="gene ID" value="ENSPFOG00000014642.2"/>
</dbReference>
<evidence type="ECO:0000256" key="3">
    <source>
        <dbReference type="ARBA" id="ARBA00004563"/>
    </source>
</evidence>
<feature type="transmembrane region" description="Helical" evidence="14">
    <location>
        <begin position="196"/>
        <end position="217"/>
    </location>
</feature>
<dbReference type="EMBL" id="AYCK01001181">
    <property type="status" value="NOT_ANNOTATED_CDS"/>
    <property type="molecule type" value="Genomic_DNA"/>
</dbReference>
<evidence type="ECO:0000313" key="16">
    <source>
        <dbReference type="Proteomes" id="UP000028760"/>
    </source>
</evidence>
<evidence type="ECO:0000256" key="13">
    <source>
        <dbReference type="ARBA" id="ARBA00023288"/>
    </source>
</evidence>
<comment type="subcellular location">
    <subcellularLocation>
        <location evidence="1">Host cell membrane</location>
        <topology evidence="1">Single-pass type I membrane protein</topology>
    </subcellularLocation>
    <subcellularLocation>
        <location evidence="2">Host endomembrane system</location>
        <topology evidence="2">Peripheral membrane protein</topology>
    </subcellularLocation>
    <subcellularLocation>
        <location evidence="3">Virion membrane</location>
        <topology evidence="3">Single-pass type I membrane protein</topology>
    </subcellularLocation>
</comment>
<dbReference type="InterPro" id="IPR018154">
    <property type="entry name" value="TLV/ENV_coat_polyprotein"/>
</dbReference>